<sequence length="208" mass="22212">MLLATNNAKKLAELRRIVAEQGLGVEIVGLADVDSYPEPAETEWTFEGNALIKARAGVEHSGLVTLADDSGLCVDALNQMPGVRSSRWAGPDHDDQANLELVLRQIDDVDDPLRGARFVAAVALVTPDGREFTTRGEMGGQLAGVPRGANGFGYDPIFVADDQLLEPGAEPLTTAQMTAEQKDAISHRGRALRAMVPQLLEVLGLETS</sequence>
<protein>
    <recommendedName>
        <fullName evidence="12">dITP/XTP pyrophosphatase</fullName>
        <ecNumber evidence="11">3.6.1.66</ecNumber>
    </recommendedName>
    <alternativeName>
        <fullName evidence="13">Non-canonical purine NTP pyrophosphatase</fullName>
    </alternativeName>
    <alternativeName>
        <fullName evidence="14">Non-standard purine NTP pyrophosphatase</fullName>
    </alternativeName>
    <alternativeName>
        <fullName evidence="16">Nucleoside-triphosphate diphosphatase</fullName>
    </alternativeName>
    <alternativeName>
        <fullName evidence="15">Nucleoside-triphosphate pyrophosphatase</fullName>
    </alternativeName>
</protein>
<dbReference type="GO" id="GO:0036220">
    <property type="term" value="F:ITP diphosphatase activity"/>
    <property type="evidence" value="ECO:0007669"/>
    <property type="project" value="UniProtKB-EC"/>
</dbReference>
<evidence type="ECO:0000256" key="9">
    <source>
        <dbReference type="ARBA" id="ARBA00051875"/>
    </source>
</evidence>
<accession>A0A645DQY6</accession>
<dbReference type="EC" id="3.6.1.66" evidence="11"/>
<comment type="catalytic activity">
    <reaction evidence="9">
        <text>dITP + H2O = dIMP + diphosphate + H(+)</text>
        <dbReference type="Rhea" id="RHEA:28342"/>
        <dbReference type="ChEBI" id="CHEBI:15377"/>
        <dbReference type="ChEBI" id="CHEBI:15378"/>
        <dbReference type="ChEBI" id="CHEBI:33019"/>
        <dbReference type="ChEBI" id="CHEBI:61194"/>
        <dbReference type="ChEBI" id="CHEBI:61382"/>
        <dbReference type="EC" id="3.6.1.66"/>
    </reaction>
</comment>
<gene>
    <name evidence="17" type="ORF">SDC9_139008</name>
</gene>
<comment type="caution">
    <text evidence="17">The sequence shown here is derived from an EMBL/GenBank/DDBJ whole genome shotgun (WGS) entry which is preliminary data.</text>
</comment>
<evidence type="ECO:0000256" key="10">
    <source>
        <dbReference type="ARBA" id="ARBA00052017"/>
    </source>
</evidence>
<comment type="subunit">
    <text evidence="3">Homodimer.</text>
</comment>
<dbReference type="GO" id="GO:0009146">
    <property type="term" value="P:purine nucleoside triphosphate catabolic process"/>
    <property type="evidence" value="ECO:0007669"/>
    <property type="project" value="UniProtKB-ARBA"/>
</dbReference>
<dbReference type="InterPro" id="IPR020922">
    <property type="entry name" value="dITP/XTP_pyrophosphatase"/>
</dbReference>
<dbReference type="FunFam" id="3.90.950.10:FF:000001">
    <property type="entry name" value="dITP/XTP pyrophosphatase"/>
    <property type="match status" value="1"/>
</dbReference>
<dbReference type="GO" id="GO:0036222">
    <property type="term" value="F:XTP diphosphatase activity"/>
    <property type="evidence" value="ECO:0007669"/>
    <property type="project" value="UniProtKB-ARBA"/>
</dbReference>
<dbReference type="GO" id="GO:0009117">
    <property type="term" value="P:nucleotide metabolic process"/>
    <property type="evidence" value="ECO:0007669"/>
    <property type="project" value="UniProtKB-KW"/>
</dbReference>
<dbReference type="SUPFAM" id="SSF52972">
    <property type="entry name" value="ITPase-like"/>
    <property type="match status" value="1"/>
</dbReference>
<evidence type="ECO:0000256" key="4">
    <source>
        <dbReference type="ARBA" id="ARBA00022723"/>
    </source>
</evidence>
<dbReference type="GO" id="GO:0035870">
    <property type="term" value="F:dITP diphosphatase activity"/>
    <property type="evidence" value="ECO:0007669"/>
    <property type="project" value="RHEA"/>
</dbReference>
<comment type="similarity">
    <text evidence="2">Belongs to the HAM1 NTPase family.</text>
</comment>
<dbReference type="AlphaFoldDB" id="A0A645DQY6"/>
<keyword evidence="8" id="KW-0546">Nucleotide metabolism</keyword>
<evidence type="ECO:0000313" key="17">
    <source>
        <dbReference type="EMBL" id="MPM91874.1"/>
    </source>
</evidence>
<evidence type="ECO:0000256" key="3">
    <source>
        <dbReference type="ARBA" id="ARBA00011738"/>
    </source>
</evidence>
<keyword evidence="6 17" id="KW-0378">Hydrolase</keyword>
<keyword evidence="4" id="KW-0479">Metal-binding</keyword>
<dbReference type="Gene3D" id="3.90.950.10">
    <property type="match status" value="1"/>
</dbReference>
<dbReference type="InterPro" id="IPR029001">
    <property type="entry name" value="ITPase-like_fam"/>
</dbReference>
<comment type="catalytic activity">
    <reaction evidence="10">
        <text>XTP + H2O = XMP + diphosphate + H(+)</text>
        <dbReference type="Rhea" id="RHEA:28610"/>
        <dbReference type="ChEBI" id="CHEBI:15377"/>
        <dbReference type="ChEBI" id="CHEBI:15378"/>
        <dbReference type="ChEBI" id="CHEBI:33019"/>
        <dbReference type="ChEBI" id="CHEBI:57464"/>
        <dbReference type="ChEBI" id="CHEBI:61314"/>
        <dbReference type="EC" id="3.6.1.66"/>
    </reaction>
</comment>
<evidence type="ECO:0000256" key="15">
    <source>
        <dbReference type="ARBA" id="ARBA00083186"/>
    </source>
</evidence>
<dbReference type="PANTHER" id="PTHR11067:SF9">
    <property type="entry name" value="INOSINE TRIPHOSPHATE PYROPHOSPHATASE"/>
    <property type="match status" value="1"/>
</dbReference>
<keyword evidence="5" id="KW-0547">Nucleotide-binding</keyword>
<evidence type="ECO:0000256" key="11">
    <source>
        <dbReference type="ARBA" id="ARBA00066468"/>
    </source>
</evidence>
<evidence type="ECO:0000256" key="7">
    <source>
        <dbReference type="ARBA" id="ARBA00022842"/>
    </source>
</evidence>
<evidence type="ECO:0000256" key="14">
    <source>
        <dbReference type="ARBA" id="ARBA00078805"/>
    </source>
</evidence>
<dbReference type="GO" id="GO:0046872">
    <property type="term" value="F:metal ion binding"/>
    <property type="evidence" value="ECO:0007669"/>
    <property type="project" value="UniProtKB-KW"/>
</dbReference>
<evidence type="ECO:0000256" key="16">
    <source>
        <dbReference type="ARBA" id="ARBA00083635"/>
    </source>
</evidence>
<dbReference type="EMBL" id="VSSQ01038879">
    <property type="protein sequence ID" value="MPM91874.1"/>
    <property type="molecule type" value="Genomic_DNA"/>
</dbReference>
<dbReference type="InterPro" id="IPR002637">
    <property type="entry name" value="RdgB/HAM1"/>
</dbReference>
<organism evidence="17">
    <name type="scientific">bioreactor metagenome</name>
    <dbReference type="NCBI Taxonomy" id="1076179"/>
    <lineage>
        <taxon>unclassified sequences</taxon>
        <taxon>metagenomes</taxon>
        <taxon>ecological metagenomes</taxon>
    </lineage>
</organism>
<evidence type="ECO:0000256" key="5">
    <source>
        <dbReference type="ARBA" id="ARBA00022741"/>
    </source>
</evidence>
<dbReference type="GO" id="GO:0017111">
    <property type="term" value="F:ribonucleoside triphosphate phosphatase activity"/>
    <property type="evidence" value="ECO:0007669"/>
    <property type="project" value="InterPro"/>
</dbReference>
<evidence type="ECO:0000256" key="1">
    <source>
        <dbReference type="ARBA" id="ARBA00001946"/>
    </source>
</evidence>
<proteinExistence type="inferred from homology"/>
<evidence type="ECO:0000256" key="2">
    <source>
        <dbReference type="ARBA" id="ARBA00008023"/>
    </source>
</evidence>
<name>A0A645DQY6_9ZZZZ</name>
<comment type="cofactor">
    <cofactor evidence="1">
        <name>Mg(2+)</name>
        <dbReference type="ChEBI" id="CHEBI:18420"/>
    </cofactor>
</comment>
<dbReference type="PANTHER" id="PTHR11067">
    <property type="entry name" value="INOSINE TRIPHOSPHATE PYROPHOSPHATASE/HAM1 PROTEIN"/>
    <property type="match status" value="1"/>
</dbReference>
<dbReference type="HAMAP" id="MF_01405">
    <property type="entry name" value="Non_canon_purine_NTPase"/>
    <property type="match status" value="1"/>
</dbReference>
<keyword evidence="7" id="KW-0460">Magnesium</keyword>
<evidence type="ECO:0000256" key="12">
    <source>
        <dbReference type="ARBA" id="ARBA00071289"/>
    </source>
</evidence>
<dbReference type="GO" id="GO:0000166">
    <property type="term" value="F:nucleotide binding"/>
    <property type="evidence" value="ECO:0007669"/>
    <property type="project" value="UniProtKB-KW"/>
</dbReference>
<dbReference type="Pfam" id="PF01725">
    <property type="entry name" value="Ham1p_like"/>
    <property type="match status" value="1"/>
</dbReference>
<evidence type="ECO:0000256" key="8">
    <source>
        <dbReference type="ARBA" id="ARBA00023080"/>
    </source>
</evidence>
<dbReference type="CDD" id="cd00515">
    <property type="entry name" value="HAM1"/>
    <property type="match status" value="1"/>
</dbReference>
<reference evidence="17" key="1">
    <citation type="submission" date="2019-08" db="EMBL/GenBank/DDBJ databases">
        <authorList>
            <person name="Kucharzyk K."/>
            <person name="Murdoch R.W."/>
            <person name="Higgins S."/>
            <person name="Loffler F."/>
        </authorList>
    </citation>
    <scope>NUCLEOTIDE SEQUENCE</scope>
</reference>
<evidence type="ECO:0000256" key="6">
    <source>
        <dbReference type="ARBA" id="ARBA00022801"/>
    </source>
</evidence>
<dbReference type="GO" id="GO:0005829">
    <property type="term" value="C:cytosol"/>
    <property type="evidence" value="ECO:0007669"/>
    <property type="project" value="TreeGrafter"/>
</dbReference>
<evidence type="ECO:0000256" key="13">
    <source>
        <dbReference type="ARBA" id="ARBA00075987"/>
    </source>
</evidence>